<accession>G4NPH2</accession>
<dbReference type="EMBL" id="CP002401">
    <property type="protein sequence ID" value="AEP35645.1"/>
    <property type="molecule type" value="Genomic_DNA"/>
</dbReference>
<proteinExistence type="predicted"/>
<protein>
    <submittedName>
        <fullName evidence="1">Putative cytosolic protein</fullName>
    </submittedName>
</protein>
<dbReference type="KEGG" id="cra:CTO_0822"/>
<sequence length="84" mass="9742">MRITNLEGLPMKEKKVLELSPEATLLKKLRDRAISQQETQKRKAWVEKLAAMPESTRDYLEPQAHLEPSQLFRKVAERLLEEGA</sequence>
<evidence type="ECO:0000313" key="1">
    <source>
        <dbReference type="EMBL" id="AEP35645.1"/>
    </source>
</evidence>
<reference evidence="1 2" key="1">
    <citation type="journal article" date="2011" name="J. Exp. Med.">
        <title>A live-attenuated chlamydial vaccine protects against trachoma in nonhuman primates.</title>
        <authorList>
            <person name="Kari L."/>
            <person name="Whitmire W.M."/>
            <person name="Olivares-Zavaleta N."/>
            <person name="Goheen M.M."/>
            <person name="Taylor L.D."/>
            <person name="Carlson J.H."/>
            <person name="Sturdevant G.L."/>
            <person name="Lu C."/>
            <person name="Bakios L.E."/>
            <person name="Randall L.B."/>
            <person name="Parnell M.J."/>
            <person name="Zhong G."/>
            <person name="Caldwell H.D."/>
        </authorList>
    </citation>
    <scope>NUCLEOTIDE SEQUENCE [LARGE SCALE GENOMIC DNA]</scope>
    <source>
        <strain evidence="1 2">A2497</strain>
    </source>
</reference>
<dbReference type="Proteomes" id="UP000009287">
    <property type="component" value="Chromosome"/>
</dbReference>
<organism evidence="1 2">
    <name type="scientific">Chlamydia trachomatis serovar A (strain A2497)</name>
    <dbReference type="NCBI Taxonomy" id="580047"/>
    <lineage>
        <taxon>Bacteria</taxon>
        <taxon>Pseudomonadati</taxon>
        <taxon>Chlamydiota</taxon>
        <taxon>Chlamydiia</taxon>
        <taxon>Chlamydiales</taxon>
        <taxon>Chlamydiaceae</taxon>
        <taxon>Chlamydia/Chlamydophila group</taxon>
        <taxon>Chlamydia</taxon>
    </lineage>
</organism>
<dbReference type="PATRIC" id="fig|580047.4.peg.833"/>
<evidence type="ECO:0000313" key="2">
    <source>
        <dbReference type="Proteomes" id="UP000009287"/>
    </source>
</evidence>
<dbReference type="AlphaFoldDB" id="G4NPH2"/>
<gene>
    <name evidence="1" type="ordered locus">CTO_0822</name>
</gene>
<name>G4NPH2_CHLT4</name>